<dbReference type="SUPFAM" id="SSF55681">
    <property type="entry name" value="Class II aaRS and biotin synthetases"/>
    <property type="match status" value="1"/>
</dbReference>
<evidence type="ECO:0000256" key="2">
    <source>
        <dbReference type="SAM" id="MobiDB-lite"/>
    </source>
</evidence>
<dbReference type="STRING" id="218851.A0A2G5DIR7"/>
<protein>
    <recommendedName>
        <fullName evidence="1">proline--tRNA ligase</fullName>
        <ecNumber evidence="1">6.1.1.15</ecNumber>
    </recommendedName>
</protein>
<dbReference type="InterPro" id="IPR017449">
    <property type="entry name" value="Pro-tRNA_synth_II"/>
</dbReference>
<evidence type="ECO:0000313" key="5">
    <source>
        <dbReference type="Proteomes" id="UP000230069"/>
    </source>
</evidence>
<dbReference type="Gene3D" id="3.30.930.10">
    <property type="entry name" value="Bira Bifunctional Protein, Domain 2"/>
    <property type="match status" value="1"/>
</dbReference>
<dbReference type="Pfam" id="PF03129">
    <property type="entry name" value="HGTP_anticodon"/>
    <property type="match status" value="1"/>
</dbReference>
<organism evidence="4 5">
    <name type="scientific">Aquilegia coerulea</name>
    <name type="common">Rocky mountain columbine</name>
    <dbReference type="NCBI Taxonomy" id="218851"/>
    <lineage>
        <taxon>Eukaryota</taxon>
        <taxon>Viridiplantae</taxon>
        <taxon>Streptophyta</taxon>
        <taxon>Embryophyta</taxon>
        <taxon>Tracheophyta</taxon>
        <taxon>Spermatophyta</taxon>
        <taxon>Magnoliopsida</taxon>
        <taxon>Ranunculales</taxon>
        <taxon>Ranunculaceae</taxon>
        <taxon>Thalictroideae</taxon>
        <taxon>Aquilegia</taxon>
    </lineage>
</organism>
<dbReference type="AlphaFoldDB" id="A0A2G5DIR7"/>
<dbReference type="GO" id="GO:0005524">
    <property type="term" value="F:ATP binding"/>
    <property type="evidence" value="ECO:0007669"/>
    <property type="project" value="InterPro"/>
</dbReference>
<reference evidence="4 5" key="1">
    <citation type="submission" date="2017-09" db="EMBL/GenBank/DDBJ databases">
        <title>WGS assembly of Aquilegia coerulea Goldsmith.</title>
        <authorList>
            <person name="Hodges S."/>
            <person name="Kramer E."/>
            <person name="Nordborg M."/>
            <person name="Tomkins J."/>
            <person name="Borevitz J."/>
            <person name="Derieg N."/>
            <person name="Yan J."/>
            <person name="Mihaltcheva S."/>
            <person name="Hayes R.D."/>
            <person name="Rokhsar D."/>
        </authorList>
    </citation>
    <scope>NUCLEOTIDE SEQUENCE [LARGE SCALE GENOMIC DNA]</scope>
    <source>
        <strain evidence="5">cv. Goldsmith</strain>
    </source>
</reference>
<dbReference type="PANTHER" id="PTHR43382">
    <property type="entry name" value="PROLYL-TRNA SYNTHETASE"/>
    <property type="match status" value="1"/>
</dbReference>
<dbReference type="GO" id="GO:0006433">
    <property type="term" value="P:prolyl-tRNA aminoacylation"/>
    <property type="evidence" value="ECO:0007669"/>
    <property type="project" value="InterPro"/>
</dbReference>
<dbReference type="EC" id="6.1.1.15" evidence="1"/>
<evidence type="ECO:0000259" key="3">
    <source>
        <dbReference type="PROSITE" id="PS50862"/>
    </source>
</evidence>
<dbReference type="SUPFAM" id="SSF64586">
    <property type="entry name" value="C-terminal domain of ProRS"/>
    <property type="match status" value="1"/>
</dbReference>
<dbReference type="SUPFAM" id="SSF52954">
    <property type="entry name" value="Class II aaRS ABD-related"/>
    <property type="match status" value="1"/>
</dbReference>
<dbReference type="PROSITE" id="PS50862">
    <property type="entry name" value="AA_TRNA_LIGASE_II"/>
    <property type="match status" value="1"/>
</dbReference>
<dbReference type="OrthoDB" id="1350766at2759"/>
<name>A0A2G5DIR7_AQUCA</name>
<dbReference type="InterPro" id="IPR004499">
    <property type="entry name" value="Pro-tRNA-ligase_IIa_arc-type"/>
</dbReference>
<feature type="domain" description="Aminoacyl-transfer RNA synthetases class-II family profile" evidence="3">
    <location>
        <begin position="78"/>
        <end position="426"/>
    </location>
</feature>
<dbReference type="InterPro" id="IPR004154">
    <property type="entry name" value="Anticodon-bd"/>
</dbReference>
<sequence>MGSLILPRNAFVSISPVRSFFFHHRHLCPSVKPSSASSPKEKKKKKKKNNTKDSSKTITIRSKDLNAWYLDEYLNVKFKETGYSNMYFPQLIPYSFIEKEAKPCQGFQSRTRCCNYRRGGKELEEKLVVTFFLDFTVDDIFNCVHEVLCDLRPTSETIVNHMFTQWIDSYRDLPLMVNQWVNVTRWEMRTKPFLRTLVFLWQEGHTAHELQRRQRRRYSVETFAGATRTYTIEAMMGDKRLYRLELVIILVTFGTKFTDESGQKQHVWQTSWAISTRFVGATVLDAAVSIEKVLKTSGIKVKMDDSKQRTPGWNFFHCQGVPVRIKIGPRDVSSDTMVVSRKDVPGKQGKDFGISMEPSILEFYVKGKMGEIQSSLLERVKAFRDSNIVDVNSYNELKEAISQGKLARGPWSSSETEELKVKQETGATIRCFLF</sequence>
<dbReference type="Gene3D" id="3.40.50.800">
    <property type="entry name" value="Anticodon-binding domain"/>
    <property type="match status" value="1"/>
</dbReference>
<dbReference type="Gene3D" id="3.30.110.30">
    <property type="entry name" value="C-terminal domain of ProRS"/>
    <property type="match status" value="1"/>
</dbReference>
<dbReference type="InParanoid" id="A0A2G5DIR7"/>
<accession>A0A2G5DIR7</accession>
<dbReference type="InterPro" id="IPR036621">
    <property type="entry name" value="Anticodon-bd_dom_sf"/>
</dbReference>
<dbReference type="Proteomes" id="UP000230069">
    <property type="component" value="Unassembled WGS sequence"/>
</dbReference>
<proteinExistence type="predicted"/>
<dbReference type="InterPro" id="IPR016061">
    <property type="entry name" value="Pro-tRNA_ligase_II_C"/>
</dbReference>
<dbReference type="GO" id="GO:0017101">
    <property type="term" value="C:aminoacyl-tRNA synthetase multienzyme complex"/>
    <property type="evidence" value="ECO:0007669"/>
    <property type="project" value="TreeGrafter"/>
</dbReference>
<keyword evidence="5" id="KW-1185">Reference proteome</keyword>
<dbReference type="Pfam" id="PF09180">
    <property type="entry name" value="ProRS-C_1"/>
    <property type="match status" value="1"/>
</dbReference>
<dbReference type="GO" id="GO:0005739">
    <property type="term" value="C:mitochondrion"/>
    <property type="evidence" value="ECO:0007669"/>
    <property type="project" value="TreeGrafter"/>
</dbReference>
<evidence type="ECO:0000256" key="1">
    <source>
        <dbReference type="ARBA" id="ARBA00012831"/>
    </source>
</evidence>
<dbReference type="InterPro" id="IPR045864">
    <property type="entry name" value="aa-tRNA-synth_II/BPL/LPL"/>
</dbReference>
<dbReference type="InterPro" id="IPR006195">
    <property type="entry name" value="aa-tRNA-synth_II"/>
</dbReference>
<dbReference type="GO" id="GO:0004827">
    <property type="term" value="F:proline-tRNA ligase activity"/>
    <property type="evidence" value="ECO:0007669"/>
    <property type="project" value="UniProtKB-EC"/>
</dbReference>
<gene>
    <name evidence="4" type="ORF">AQUCO_01900073v1</name>
</gene>
<feature type="region of interest" description="Disordered" evidence="2">
    <location>
        <begin position="30"/>
        <end position="56"/>
    </location>
</feature>
<dbReference type="PANTHER" id="PTHR43382:SF3">
    <property type="entry name" value="PROLINE--TRNA LIGASE, CHLOROPLASTIC_MITOCHONDRIAL"/>
    <property type="match status" value="1"/>
</dbReference>
<dbReference type="GO" id="GO:0009570">
    <property type="term" value="C:chloroplast stroma"/>
    <property type="evidence" value="ECO:0007669"/>
    <property type="project" value="TreeGrafter"/>
</dbReference>
<dbReference type="EMBL" id="KZ305036">
    <property type="protein sequence ID" value="PIA43428.1"/>
    <property type="molecule type" value="Genomic_DNA"/>
</dbReference>
<evidence type="ECO:0000313" key="4">
    <source>
        <dbReference type="EMBL" id="PIA43428.1"/>
    </source>
</evidence>